<comment type="caution">
    <text evidence="1">The sequence shown here is derived from an EMBL/GenBank/DDBJ whole genome shotgun (WGS) entry which is preliminary data.</text>
</comment>
<organism evidence="1 2">
    <name type="scientific">Anaerovibrio lipolyticus</name>
    <dbReference type="NCBI Taxonomy" id="82374"/>
    <lineage>
        <taxon>Bacteria</taxon>
        <taxon>Bacillati</taxon>
        <taxon>Bacillota</taxon>
        <taxon>Negativicutes</taxon>
        <taxon>Selenomonadales</taxon>
        <taxon>Selenomonadaceae</taxon>
        <taxon>Anaerovibrio</taxon>
    </lineage>
</organism>
<protein>
    <recommendedName>
        <fullName evidence="3">DUF4127 domain-containing protein</fullName>
    </recommendedName>
</protein>
<reference evidence="1 2" key="1">
    <citation type="journal article" date="2013" name="PLoS ONE">
        <title>Identification and characterization of three novel lipases belonging to families II and V from Anaerovibrio lipolyticus 5ST.</title>
        <authorList>
            <person name="Prive F."/>
            <person name="Kaderbhai N.N."/>
            <person name="Girdwood S."/>
            <person name="Worgan H.J."/>
            <person name="Pinloche E."/>
            <person name="Scollan N.D."/>
            <person name="Huws S.A."/>
            <person name="Newbold C.J."/>
        </authorList>
    </citation>
    <scope>NUCLEOTIDE SEQUENCE [LARGE SCALE GENOMIC DNA]</scope>
    <source>
        <strain evidence="1 2">5S</strain>
    </source>
</reference>
<dbReference type="Pfam" id="PF13552">
    <property type="entry name" value="DUF4127"/>
    <property type="match status" value="1"/>
</dbReference>
<proteinExistence type="predicted"/>
<dbReference type="AlphaFoldDB" id="A0A0B2JUG5"/>
<dbReference type="InterPro" id="IPR025394">
    <property type="entry name" value="DUF4127"/>
</dbReference>
<evidence type="ECO:0008006" key="3">
    <source>
        <dbReference type="Google" id="ProtNLM"/>
    </source>
</evidence>
<evidence type="ECO:0000313" key="1">
    <source>
        <dbReference type="EMBL" id="KHM51299.1"/>
    </source>
</evidence>
<dbReference type="STRING" id="82374.NZ47_11165"/>
<accession>A0A0B2JUG5</accession>
<keyword evidence="2" id="KW-1185">Reference proteome</keyword>
<dbReference type="eggNOG" id="ENOG502Z7Q0">
    <property type="taxonomic scope" value="Bacteria"/>
</dbReference>
<evidence type="ECO:0000313" key="2">
    <source>
        <dbReference type="Proteomes" id="UP000030993"/>
    </source>
</evidence>
<sequence>MKRYIPIFLIIICFLLGSGFLMSQKQQGEIIDQMPATTKKILLVPLDSRPPCGQLVADNGRTAGIEIILPPSETMDFYTLPGDTSKMRKWLYDEIKNCDEAIISIDQLLYGGLIASRNKTIKDEDITALAEYLKKLHGDNPNIKIHAFSILPRMNPPDFVEKYQDRKKLMEWSRLVHKYDDNPLSETAEKIQVLEREIPSEQIKAYIEIYNRNLRLNCLLANLVADGTLEDLSFGQDDGEVYSLPNLKLKEFMHYLHKNQIAKDKLAIVHGADEVALSILTNIISRSNSFKVYVDYSSEKAAIKVMPYMAICNQDTANERLNFHHDIIVSTPEEADYILFISATDEETMDRRRYNAEKLLDYQQRGKPVALVDLSKSFIAQEALLPILLKENFPVNSLIAYAGWNTASNSIGTAVSQAEIYLTALNQGLEQDRVVYSNLNNLNNRICEDYYYLKDVIDLVNINLKKKGYSNVYDLDLEHNYKWAVDMMEAAMNQRLVQYKTSDAFTKSFWLQNTEYAVTDMQISSYFPWPRTFEINLKTSPTLRKK</sequence>
<name>A0A0B2JUG5_9FIRM</name>
<dbReference type="EMBL" id="JSCE01000209">
    <property type="protein sequence ID" value="KHM51299.1"/>
    <property type="molecule type" value="Genomic_DNA"/>
</dbReference>
<gene>
    <name evidence="1" type="ORF">NZ47_11165</name>
</gene>
<dbReference type="Proteomes" id="UP000030993">
    <property type="component" value="Unassembled WGS sequence"/>
</dbReference>